<evidence type="ECO:0000313" key="4">
    <source>
        <dbReference type="Proteomes" id="UP000561726"/>
    </source>
</evidence>
<dbReference type="RefSeq" id="WP_052542221.1">
    <property type="nucleotide sequence ID" value="NZ_JACHBQ010000001.1"/>
</dbReference>
<feature type="transmembrane region" description="Helical" evidence="1">
    <location>
        <begin position="85"/>
        <end position="114"/>
    </location>
</feature>
<keyword evidence="1" id="KW-0472">Membrane</keyword>
<keyword evidence="1" id="KW-1133">Transmembrane helix</keyword>
<dbReference type="OrthoDB" id="4794509at2"/>
<sequence>MSNPSNPQLPNSQHPVQYQQNGYSPYNAPIAYQPVYAAQSTGLSATALVLGLVSIFFGFTFLVPLGALIFGILALKREPAGKGMAITGIVIGGLFMLFWVLFGGAILAVILAVMSTPGVSG</sequence>
<reference evidence="3 4" key="1">
    <citation type="submission" date="2020-08" db="EMBL/GenBank/DDBJ databases">
        <title>Sequencing the genomes of 1000 actinobacteria strains.</title>
        <authorList>
            <person name="Klenk H.-P."/>
        </authorList>
    </citation>
    <scope>NUCLEOTIDE SEQUENCE [LARGE SCALE GENOMIC DNA]</scope>
    <source>
        <strain evidence="3 4">DSM 21065</strain>
    </source>
</reference>
<proteinExistence type="predicted"/>
<organism evidence="3 4">
    <name type="scientific">Cryobacterium roopkundense</name>
    <dbReference type="NCBI Taxonomy" id="1001240"/>
    <lineage>
        <taxon>Bacteria</taxon>
        <taxon>Bacillati</taxon>
        <taxon>Actinomycetota</taxon>
        <taxon>Actinomycetes</taxon>
        <taxon>Micrococcales</taxon>
        <taxon>Microbacteriaceae</taxon>
        <taxon>Cryobacterium</taxon>
    </lineage>
</organism>
<evidence type="ECO:0000313" key="3">
    <source>
        <dbReference type="EMBL" id="MBB5642949.1"/>
    </source>
</evidence>
<keyword evidence="1" id="KW-0812">Transmembrane</keyword>
<protein>
    <recommendedName>
        <fullName evidence="2">DUF4190 domain-containing protein</fullName>
    </recommendedName>
</protein>
<dbReference type="Pfam" id="PF13828">
    <property type="entry name" value="DUF4190"/>
    <property type="match status" value="1"/>
</dbReference>
<feature type="transmembrane region" description="Helical" evidence="1">
    <location>
        <begin position="48"/>
        <end position="73"/>
    </location>
</feature>
<evidence type="ECO:0000256" key="1">
    <source>
        <dbReference type="SAM" id="Phobius"/>
    </source>
</evidence>
<dbReference type="AlphaFoldDB" id="A0A7W8ZZ77"/>
<dbReference type="InterPro" id="IPR025241">
    <property type="entry name" value="DUF4190"/>
</dbReference>
<dbReference type="Proteomes" id="UP000561726">
    <property type="component" value="Unassembled WGS sequence"/>
</dbReference>
<comment type="caution">
    <text evidence="3">The sequence shown here is derived from an EMBL/GenBank/DDBJ whole genome shotgun (WGS) entry which is preliminary data.</text>
</comment>
<accession>A0A7W8ZZ77</accession>
<dbReference type="EMBL" id="JACHBQ010000001">
    <property type="protein sequence ID" value="MBB5642949.1"/>
    <property type="molecule type" value="Genomic_DNA"/>
</dbReference>
<evidence type="ECO:0000259" key="2">
    <source>
        <dbReference type="Pfam" id="PF13828"/>
    </source>
</evidence>
<name>A0A7W8ZZ77_9MICO</name>
<gene>
    <name evidence="3" type="ORF">BJ997_003497</name>
</gene>
<feature type="domain" description="DUF4190" evidence="2">
    <location>
        <begin position="44"/>
        <end position="102"/>
    </location>
</feature>